<feature type="signal peptide" evidence="6">
    <location>
        <begin position="1"/>
        <end position="19"/>
    </location>
</feature>
<comment type="similarity">
    <text evidence="2">Belongs to the oxygen-dependent FAD-linked oxidoreductase family.</text>
</comment>
<dbReference type="InterPro" id="IPR036318">
    <property type="entry name" value="FAD-bd_PCMH-like_sf"/>
</dbReference>
<dbReference type="GO" id="GO:0016491">
    <property type="term" value="F:oxidoreductase activity"/>
    <property type="evidence" value="ECO:0007669"/>
    <property type="project" value="UniProtKB-KW"/>
</dbReference>
<dbReference type="Gene3D" id="3.30.465.10">
    <property type="match status" value="2"/>
</dbReference>
<comment type="cofactor">
    <cofactor evidence="1">
        <name>FAD</name>
        <dbReference type="ChEBI" id="CHEBI:57692"/>
    </cofactor>
</comment>
<protein>
    <submittedName>
        <fullName evidence="8">FAD-binding domain-containing protein</fullName>
    </submittedName>
</protein>
<feature type="domain" description="FAD-binding PCMH-type" evidence="7">
    <location>
        <begin position="121"/>
        <end position="301"/>
    </location>
</feature>
<dbReference type="AlphaFoldDB" id="A0AAD7ACK7"/>
<dbReference type="InterPro" id="IPR006093">
    <property type="entry name" value="Oxy_OxRdtase_FAD_BS"/>
</dbReference>
<dbReference type="EMBL" id="JARIHO010000010">
    <property type="protein sequence ID" value="KAJ7354369.1"/>
    <property type="molecule type" value="Genomic_DNA"/>
</dbReference>
<dbReference type="Pfam" id="PF08031">
    <property type="entry name" value="BBE"/>
    <property type="match status" value="1"/>
</dbReference>
<gene>
    <name evidence="8" type="ORF">DFH08DRAFT_854680</name>
</gene>
<accession>A0AAD7ACK7</accession>
<dbReference type="SUPFAM" id="SSF56176">
    <property type="entry name" value="FAD-binding/transporter-associated domain-like"/>
    <property type="match status" value="1"/>
</dbReference>
<dbReference type="PROSITE" id="PS00862">
    <property type="entry name" value="OX2_COVAL_FAD"/>
    <property type="match status" value="1"/>
</dbReference>
<evidence type="ECO:0000256" key="4">
    <source>
        <dbReference type="ARBA" id="ARBA00022827"/>
    </source>
</evidence>
<evidence type="ECO:0000256" key="6">
    <source>
        <dbReference type="SAM" id="SignalP"/>
    </source>
</evidence>
<dbReference type="InterPro" id="IPR016169">
    <property type="entry name" value="FAD-bd_PCMH_sub2"/>
</dbReference>
<dbReference type="GO" id="GO:0071949">
    <property type="term" value="F:FAD binding"/>
    <property type="evidence" value="ECO:0007669"/>
    <property type="project" value="InterPro"/>
</dbReference>
<dbReference type="InterPro" id="IPR016166">
    <property type="entry name" value="FAD-bd_PCMH"/>
</dbReference>
<proteinExistence type="inferred from homology"/>
<evidence type="ECO:0000259" key="7">
    <source>
        <dbReference type="PROSITE" id="PS51387"/>
    </source>
</evidence>
<dbReference type="PANTHER" id="PTHR42973">
    <property type="entry name" value="BINDING OXIDOREDUCTASE, PUTATIVE (AFU_ORTHOLOGUE AFUA_1G17690)-RELATED"/>
    <property type="match status" value="1"/>
</dbReference>
<keyword evidence="4" id="KW-0274">FAD</keyword>
<feature type="chain" id="PRO_5042003210" evidence="6">
    <location>
        <begin position="20"/>
        <end position="596"/>
    </location>
</feature>
<evidence type="ECO:0000256" key="5">
    <source>
        <dbReference type="ARBA" id="ARBA00023002"/>
    </source>
</evidence>
<sequence length="596" mass="63647">MKRFPTLPLLSLFIALAQSRSLEPRQNSNSTDCRNVPGSAGYPSPTAWNVFNATIFGRLLEVVPPAKYYDYLPAGGCTDAQWTSALFRGTIPGAMSYINWEQGYDLDPPSLCLRNGTTCGQGDLPVYSVEAETVGDVQAAVQFASKHNLRLVVKSTGHDGLGRSTAPNSLLIRVSKFQNVSSTDEFYVGGENMGSAVTIGSGVHANTIYQHNKGQGKFSVVAAAETVAPAGGQIQGGGHSPLSPAYGLVSDNALEFDIVVASGELLRASSASNPDLFFALRGGGAGSWGVIISATIRTFPTFNATSAVTVLQVPNNTVVGSLATLHAQHVFDWDSVQAGHFFWFEKTQIGSTDPNVPTSFILFTYMPNTTAEQSQILLAPFINASLALPGVVFVSQTFKDGEINDVMFGPDDGVGGNVVLGSRLVPEALYRDSPEKVGPVYKELFDNGTTAQSNILPFPLLTTNSHGRLLGQMVSGGTVSKNGHISSAVHPAWRAAKTHLMFANSWDDSASLAQVDALRAMFQTTQLPLLEKLSGLNAGAYSNEADNSEPDFQSTFFGPNYAKLSDIKAKYDPHDLFIVAAGVGSERWDEWGLCRV</sequence>
<reference evidence="8" key="1">
    <citation type="submission" date="2023-03" db="EMBL/GenBank/DDBJ databases">
        <title>Massive genome expansion in bonnet fungi (Mycena s.s.) driven by repeated elements and novel gene families across ecological guilds.</title>
        <authorList>
            <consortium name="Lawrence Berkeley National Laboratory"/>
            <person name="Harder C.B."/>
            <person name="Miyauchi S."/>
            <person name="Viragh M."/>
            <person name="Kuo A."/>
            <person name="Thoen E."/>
            <person name="Andreopoulos B."/>
            <person name="Lu D."/>
            <person name="Skrede I."/>
            <person name="Drula E."/>
            <person name="Henrissat B."/>
            <person name="Morin E."/>
            <person name="Kohler A."/>
            <person name="Barry K."/>
            <person name="LaButti K."/>
            <person name="Morin E."/>
            <person name="Salamov A."/>
            <person name="Lipzen A."/>
            <person name="Mereny Z."/>
            <person name="Hegedus B."/>
            <person name="Baldrian P."/>
            <person name="Stursova M."/>
            <person name="Weitz H."/>
            <person name="Taylor A."/>
            <person name="Grigoriev I.V."/>
            <person name="Nagy L.G."/>
            <person name="Martin F."/>
            <person name="Kauserud H."/>
        </authorList>
    </citation>
    <scope>NUCLEOTIDE SEQUENCE</scope>
    <source>
        <strain evidence="8">CBHHK002</strain>
    </source>
</reference>
<dbReference type="PANTHER" id="PTHR42973:SF39">
    <property type="entry name" value="FAD-BINDING PCMH-TYPE DOMAIN-CONTAINING PROTEIN"/>
    <property type="match status" value="1"/>
</dbReference>
<comment type="caution">
    <text evidence="8">The sequence shown here is derived from an EMBL/GenBank/DDBJ whole genome shotgun (WGS) entry which is preliminary data.</text>
</comment>
<dbReference type="InterPro" id="IPR006094">
    <property type="entry name" value="Oxid_FAD_bind_N"/>
</dbReference>
<keyword evidence="9" id="KW-1185">Reference proteome</keyword>
<name>A0AAD7ACK7_9AGAR</name>
<dbReference type="Proteomes" id="UP001218218">
    <property type="component" value="Unassembled WGS sequence"/>
</dbReference>
<keyword evidence="3" id="KW-0285">Flavoprotein</keyword>
<dbReference type="InterPro" id="IPR050416">
    <property type="entry name" value="FAD-linked_Oxidoreductase"/>
</dbReference>
<keyword evidence="6" id="KW-0732">Signal</keyword>
<evidence type="ECO:0000256" key="2">
    <source>
        <dbReference type="ARBA" id="ARBA00005466"/>
    </source>
</evidence>
<evidence type="ECO:0000313" key="9">
    <source>
        <dbReference type="Proteomes" id="UP001218218"/>
    </source>
</evidence>
<evidence type="ECO:0000256" key="1">
    <source>
        <dbReference type="ARBA" id="ARBA00001974"/>
    </source>
</evidence>
<evidence type="ECO:0000313" key="8">
    <source>
        <dbReference type="EMBL" id="KAJ7354369.1"/>
    </source>
</evidence>
<evidence type="ECO:0000256" key="3">
    <source>
        <dbReference type="ARBA" id="ARBA00022630"/>
    </source>
</evidence>
<keyword evidence="5" id="KW-0560">Oxidoreductase</keyword>
<dbReference type="InterPro" id="IPR012951">
    <property type="entry name" value="BBE"/>
</dbReference>
<organism evidence="8 9">
    <name type="scientific">Mycena albidolilacea</name>
    <dbReference type="NCBI Taxonomy" id="1033008"/>
    <lineage>
        <taxon>Eukaryota</taxon>
        <taxon>Fungi</taxon>
        <taxon>Dikarya</taxon>
        <taxon>Basidiomycota</taxon>
        <taxon>Agaricomycotina</taxon>
        <taxon>Agaricomycetes</taxon>
        <taxon>Agaricomycetidae</taxon>
        <taxon>Agaricales</taxon>
        <taxon>Marasmiineae</taxon>
        <taxon>Mycenaceae</taxon>
        <taxon>Mycena</taxon>
    </lineage>
</organism>
<dbReference type="Pfam" id="PF01565">
    <property type="entry name" value="FAD_binding_4"/>
    <property type="match status" value="1"/>
</dbReference>
<dbReference type="PROSITE" id="PS51387">
    <property type="entry name" value="FAD_PCMH"/>
    <property type="match status" value="1"/>
</dbReference>